<evidence type="ECO:0000313" key="2">
    <source>
        <dbReference type="Proteomes" id="UP000470876"/>
    </source>
</evidence>
<gene>
    <name evidence="1" type="ORF">GV794_18630</name>
</gene>
<organism evidence="1 2">
    <name type="scientific">Nocardia cyriacigeorgica</name>
    <dbReference type="NCBI Taxonomy" id="135487"/>
    <lineage>
        <taxon>Bacteria</taxon>
        <taxon>Bacillati</taxon>
        <taxon>Actinomycetota</taxon>
        <taxon>Actinomycetes</taxon>
        <taxon>Mycobacteriales</taxon>
        <taxon>Nocardiaceae</taxon>
        <taxon>Nocardia</taxon>
    </lineage>
</organism>
<comment type="caution">
    <text evidence="1">The sequence shown here is derived from an EMBL/GenBank/DDBJ whole genome shotgun (WGS) entry which is preliminary data.</text>
</comment>
<evidence type="ECO:0008006" key="3">
    <source>
        <dbReference type="Google" id="ProtNLM"/>
    </source>
</evidence>
<accession>A0ABX0CMB1</accession>
<dbReference type="InterPro" id="IPR012340">
    <property type="entry name" value="NA-bd_OB-fold"/>
</dbReference>
<reference evidence="1 2" key="1">
    <citation type="submission" date="2020-01" db="EMBL/GenBank/DDBJ databases">
        <title>Genetics and antimicrobial susceptibilities of Nocardia species isolated from the soil; a comparison with species isolated from humans.</title>
        <authorList>
            <person name="Carrasco G."/>
            <person name="Monzon S."/>
            <person name="Sansegundo M."/>
            <person name="Garcia E."/>
            <person name="Garrido N."/>
            <person name="Medina M.J."/>
            <person name="Villalon P."/>
            <person name="Ramirez-Arocha A.C."/>
            <person name="Jimenez P."/>
            <person name="Cuesta I."/>
            <person name="Valdezate S."/>
        </authorList>
    </citation>
    <scope>NUCLEOTIDE SEQUENCE [LARGE SCALE GENOMIC DNA]</scope>
    <source>
        <strain evidence="1 2">CNM20110649</strain>
    </source>
</reference>
<dbReference type="Proteomes" id="UP000470876">
    <property type="component" value="Unassembled WGS sequence"/>
</dbReference>
<protein>
    <recommendedName>
        <fullName evidence="3">Cold shock domain-containing protein</fullName>
    </recommendedName>
</protein>
<sequence length="123" mass="14162">MRPVLERAAVVVAGTIWRWKPRNGTGVIMTDDETLVWFHLSAVHGESISTITQGMPVDVDIDDIPQEGYEYRAKSVRRRFRTARKFVPVVELARTSALVPRIDYAEWRADMDAMVDQEFPDRE</sequence>
<keyword evidence="2" id="KW-1185">Reference proteome</keyword>
<dbReference type="SUPFAM" id="SSF50249">
    <property type="entry name" value="Nucleic acid-binding proteins"/>
    <property type="match status" value="1"/>
</dbReference>
<proteinExistence type="predicted"/>
<evidence type="ECO:0000313" key="1">
    <source>
        <dbReference type="EMBL" id="NEW57656.1"/>
    </source>
</evidence>
<name>A0ABX0CMB1_9NOCA</name>
<dbReference type="RefSeq" id="WP_163956052.1">
    <property type="nucleotide sequence ID" value="NZ_JAAGUX010000034.1"/>
</dbReference>
<dbReference type="Gene3D" id="2.40.50.140">
    <property type="entry name" value="Nucleic acid-binding proteins"/>
    <property type="match status" value="1"/>
</dbReference>
<dbReference type="EMBL" id="JAAGUX010000034">
    <property type="protein sequence ID" value="NEW57656.1"/>
    <property type="molecule type" value="Genomic_DNA"/>
</dbReference>